<dbReference type="PRINTS" id="PR01270">
    <property type="entry name" value="HDASUPER"/>
</dbReference>
<dbReference type="GO" id="GO:0032958">
    <property type="term" value="P:inositol phosphate biosynthetic process"/>
    <property type="evidence" value="ECO:0007669"/>
    <property type="project" value="InterPro"/>
</dbReference>
<evidence type="ECO:0000256" key="6">
    <source>
        <dbReference type="ARBA" id="ARBA00022679"/>
    </source>
</evidence>
<evidence type="ECO:0000256" key="9">
    <source>
        <dbReference type="ARBA" id="ARBA00022853"/>
    </source>
</evidence>
<feature type="compositionally biased region" description="Polar residues" evidence="13">
    <location>
        <begin position="161"/>
        <end position="186"/>
    </location>
</feature>
<dbReference type="PANTHER" id="PTHR10625">
    <property type="entry name" value="HISTONE DEACETYLASE HDAC1-RELATED"/>
    <property type="match status" value="1"/>
</dbReference>
<evidence type="ECO:0000256" key="2">
    <source>
        <dbReference type="ARBA" id="ARBA00007374"/>
    </source>
</evidence>
<dbReference type="GO" id="GO:0040029">
    <property type="term" value="P:epigenetic regulation of gene expression"/>
    <property type="evidence" value="ECO:0007669"/>
    <property type="project" value="TreeGrafter"/>
</dbReference>
<keyword evidence="9" id="KW-0156">Chromatin regulator</keyword>
<keyword evidence="10" id="KW-0805">Transcription regulation</keyword>
<evidence type="ECO:0000256" key="4">
    <source>
        <dbReference type="ARBA" id="ARBA00012111"/>
    </source>
</evidence>
<dbReference type="Pfam" id="PF03770">
    <property type="entry name" value="IPK"/>
    <property type="match status" value="1"/>
</dbReference>
<organism evidence="16">
    <name type="scientific">Theileria annulata</name>
    <dbReference type="NCBI Taxonomy" id="5874"/>
    <lineage>
        <taxon>Eukaryota</taxon>
        <taxon>Sar</taxon>
        <taxon>Alveolata</taxon>
        <taxon>Apicomplexa</taxon>
        <taxon>Aconoidasida</taxon>
        <taxon>Piroplasmida</taxon>
        <taxon>Theileriidae</taxon>
        <taxon>Theileria</taxon>
    </lineage>
</organism>
<evidence type="ECO:0000256" key="5">
    <source>
        <dbReference type="ARBA" id="ARBA00022491"/>
    </source>
</evidence>
<evidence type="ECO:0000256" key="8">
    <source>
        <dbReference type="ARBA" id="ARBA00022801"/>
    </source>
</evidence>
<dbReference type="GO" id="GO:0000118">
    <property type="term" value="C:histone deacetylase complex"/>
    <property type="evidence" value="ECO:0007669"/>
    <property type="project" value="TreeGrafter"/>
</dbReference>
<keyword evidence="12" id="KW-0539">Nucleus</keyword>
<comment type="subcellular location">
    <subcellularLocation>
        <location evidence="1">Nucleus</location>
    </subcellularLocation>
</comment>
<accession>A0A3B0N283</accession>
<evidence type="ECO:0000256" key="10">
    <source>
        <dbReference type="ARBA" id="ARBA00023015"/>
    </source>
</evidence>
<feature type="compositionally biased region" description="Basic and acidic residues" evidence="13">
    <location>
        <begin position="187"/>
        <end position="197"/>
    </location>
</feature>
<dbReference type="GO" id="GO:0016301">
    <property type="term" value="F:kinase activity"/>
    <property type="evidence" value="ECO:0007669"/>
    <property type="project" value="UniProtKB-KW"/>
</dbReference>
<dbReference type="SUPFAM" id="SSF52768">
    <property type="entry name" value="Arginase/deacetylase"/>
    <property type="match status" value="1"/>
</dbReference>
<evidence type="ECO:0000313" key="15">
    <source>
        <dbReference type="EMBL" id="SVP93106.1"/>
    </source>
</evidence>
<dbReference type="InterPro" id="IPR023696">
    <property type="entry name" value="Ureohydrolase_dom_sf"/>
</dbReference>
<keyword evidence="8" id="KW-0378">Hydrolase</keyword>
<comment type="similarity">
    <text evidence="3">Belongs to the histone deacetylase family. HD type 2 subfamily.</text>
</comment>
<keyword evidence="5" id="KW-0678">Repressor</keyword>
<dbReference type="InterPro" id="IPR037138">
    <property type="entry name" value="His_deacetylse_dom_sf"/>
</dbReference>
<keyword evidence="11" id="KW-0804">Transcription</keyword>
<dbReference type="EMBL" id="UIVT01000003">
    <property type="protein sequence ID" value="SVP93910.1"/>
    <property type="molecule type" value="Genomic_DNA"/>
</dbReference>
<dbReference type="InterPro" id="IPR000286">
    <property type="entry name" value="HDACs"/>
</dbReference>
<dbReference type="Pfam" id="PF00850">
    <property type="entry name" value="Hist_deacetyl"/>
    <property type="match status" value="1"/>
</dbReference>
<proteinExistence type="inferred from homology"/>
<dbReference type="VEuPathDB" id="PiroplasmaDB:TA18230"/>
<evidence type="ECO:0000256" key="11">
    <source>
        <dbReference type="ARBA" id="ARBA00023163"/>
    </source>
</evidence>
<dbReference type="SUPFAM" id="SSF56104">
    <property type="entry name" value="SAICAR synthase-like"/>
    <property type="match status" value="1"/>
</dbReference>
<dbReference type="InterPro" id="IPR023801">
    <property type="entry name" value="His_deacetylse_dom"/>
</dbReference>
<evidence type="ECO:0000313" key="16">
    <source>
        <dbReference type="EMBL" id="SVP93910.1"/>
    </source>
</evidence>
<dbReference type="InterPro" id="IPR005522">
    <property type="entry name" value="IPK"/>
</dbReference>
<evidence type="ECO:0000259" key="14">
    <source>
        <dbReference type="Pfam" id="PF00850"/>
    </source>
</evidence>
<dbReference type="Gene3D" id="3.40.800.20">
    <property type="entry name" value="Histone deacetylase domain"/>
    <property type="match status" value="1"/>
</dbReference>
<keyword evidence="6" id="KW-0808">Transferase</keyword>
<dbReference type="PANTHER" id="PTHR10625:SF5">
    <property type="entry name" value="HISTONE DEACETYLASE"/>
    <property type="match status" value="1"/>
</dbReference>
<dbReference type="AlphaFoldDB" id="A0A3B0N283"/>
<feature type="region of interest" description="Disordered" evidence="13">
    <location>
        <begin position="161"/>
        <end position="197"/>
    </location>
</feature>
<dbReference type="EMBL" id="UIVS01000003">
    <property type="protein sequence ID" value="SVP93106.1"/>
    <property type="molecule type" value="Genomic_DNA"/>
</dbReference>
<reference evidence="16" key="1">
    <citation type="submission" date="2018-07" db="EMBL/GenBank/DDBJ databases">
        <authorList>
            <person name="Quirk P.G."/>
            <person name="Krulwich T.A."/>
        </authorList>
    </citation>
    <scope>NUCLEOTIDE SEQUENCE</scope>
    <source>
        <strain evidence="16">Anand</strain>
    </source>
</reference>
<keyword evidence="7" id="KW-0418">Kinase</keyword>
<evidence type="ECO:0000256" key="1">
    <source>
        <dbReference type="ARBA" id="ARBA00004123"/>
    </source>
</evidence>
<name>A0A3B0N283_THEAN</name>
<dbReference type="CDD" id="cd09992">
    <property type="entry name" value="HDAC_classII"/>
    <property type="match status" value="1"/>
</dbReference>
<dbReference type="GO" id="GO:0141221">
    <property type="term" value="F:histone deacetylase activity, hydrolytic mechanism"/>
    <property type="evidence" value="ECO:0007669"/>
    <property type="project" value="UniProtKB-EC"/>
</dbReference>
<evidence type="ECO:0000256" key="3">
    <source>
        <dbReference type="ARBA" id="ARBA00007738"/>
    </source>
</evidence>
<sequence length="878" mass="100520">MSKISELNHTKKLVAVSYDEEHMASTYHDDMDQYHVESHKRLSSILERIKEAKISLEFEHESNLIDQLYHVQPRPVFRQILMLCHTEKYLDQVTFWTNKLSELNSSSESKNGNKFNENYLSLFPLDVDTYMTPKSELVANLAVGSLIELCNIIMKSTVSNTKTESQIKNEPNSDSDSSQYTEPELNNNHDLKVKKNDISSNNSDLGKGFALVRPPGHHATPDKMMGFCIYNNVAIAARYLQHKFGLKRVAIVDWDVHHGNGTQDIFYDDNSVCFISLHRYGDNEDSFYPYTGYCDEIGVGKGYGYNVNIPLEKSFTNADLVHSFNKVVIPVLELFEPEFIIVSAGFDSGIDDLLGGCNLDWDGFSWATFKLCQLAEKYSNGRLLLSLEGGYTLSRLSEDVESVLATLVKYEHSFYHSSFPKTIKIAPELDDEGVFESTASMCKNICHLLDLYDLAKDLQDLTLLTKSENTSKDEISQINNTTCYSSESSFRDEINDEYPSPYDESEVNFFQYPYELDDNTLVLAAGHRNQWFLPINGKNDQVIKLCSKKEIDFFIWLYKQNKVPLKVYNQPVEEFKLQFSNGPQNVVRSGIRLTNRIKHIYDTNYVSSVNIDKGLKTTLNNETDYNNIETLKETLGQNLNDTCAIPVSENEKDSKAETKGWAMSLKIIDYIAECTGIFEKFVFENWKLGKTCAIRLKNVIYGMKLPCVMDLKMGTRLYGDDCFDPKVIEFKESKAKVRSCKTHGFSVSGMFKWNRVTNIAEFVPQHVVNNSRTDDEISKLFTLYFSVVDDKNYKRVISNKFVEKLENLKMIFESQTNLALYGSSLLFVYDAKEKSDKNDVFLIDLSHVSYNVRSLDHGFLLGLNSILRILKLTQEQFE</sequence>
<evidence type="ECO:0000256" key="12">
    <source>
        <dbReference type="ARBA" id="ARBA00023242"/>
    </source>
</evidence>
<evidence type="ECO:0000256" key="13">
    <source>
        <dbReference type="SAM" id="MobiDB-lite"/>
    </source>
</evidence>
<dbReference type="Gene3D" id="3.30.470.160">
    <property type="entry name" value="Inositol polyphosphate kinase"/>
    <property type="match status" value="1"/>
</dbReference>
<feature type="domain" description="Histone deacetylase" evidence="14">
    <location>
        <begin position="35"/>
        <end position="407"/>
    </location>
</feature>
<gene>
    <name evidence="16" type="ORF">TAT_000290500</name>
    <name evidence="15" type="ORF">TAV_000290600</name>
</gene>
<dbReference type="EC" id="3.5.1.98" evidence="4"/>
<protein>
    <recommendedName>
        <fullName evidence="4">histone deacetylase</fullName>
        <ecNumber evidence="4">3.5.1.98</ecNumber>
    </recommendedName>
</protein>
<evidence type="ECO:0000256" key="7">
    <source>
        <dbReference type="ARBA" id="ARBA00022777"/>
    </source>
</evidence>
<comment type="similarity">
    <text evidence="2">Belongs to the inositol phosphokinase (IPK) family.</text>
</comment>
<dbReference type="InterPro" id="IPR038286">
    <property type="entry name" value="IPK_sf"/>
</dbReference>